<keyword evidence="1" id="KW-1133">Transmembrane helix</keyword>
<name>A0A558R227_9SPHN</name>
<organism evidence="2 3">
    <name type="scientific">Alterirhizorhabdus solaris</name>
    <dbReference type="NCBI Taxonomy" id="2529389"/>
    <lineage>
        <taxon>Bacteria</taxon>
        <taxon>Pseudomonadati</taxon>
        <taxon>Pseudomonadota</taxon>
        <taxon>Alphaproteobacteria</taxon>
        <taxon>Sphingomonadales</taxon>
        <taxon>Rhizorhabdaceae</taxon>
        <taxon>Alterirhizorhabdus</taxon>
    </lineage>
</organism>
<dbReference type="EMBL" id="VNIM01000047">
    <property type="protein sequence ID" value="TVV73392.1"/>
    <property type="molecule type" value="Genomic_DNA"/>
</dbReference>
<evidence type="ECO:0000313" key="3">
    <source>
        <dbReference type="Proteomes" id="UP000318681"/>
    </source>
</evidence>
<dbReference type="Proteomes" id="UP000318681">
    <property type="component" value="Unassembled WGS sequence"/>
</dbReference>
<dbReference type="InterPro" id="IPR050445">
    <property type="entry name" value="Bact_polysacc_biosynth/exp"/>
</dbReference>
<feature type="transmembrane region" description="Helical" evidence="1">
    <location>
        <begin position="361"/>
        <end position="383"/>
    </location>
</feature>
<keyword evidence="1" id="KW-0472">Membrane</keyword>
<keyword evidence="1" id="KW-0812">Transmembrane</keyword>
<dbReference type="GO" id="GO:0004713">
    <property type="term" value="F:protein tyrosine kinase activity"/>
    <property type="evidence" value="ECO:0007669"/>
    <property type="project" value="TreeGrafter"/>
</dbReference>
<protein>
    <submittedName>
        <fullName evidence="2">Lipopolysaccharide biosynthesis protein</fullName>
    </submittedName>
</protein>
<dbReference type="OrthoDB" id="1523414at2"/>
<dbReference type="PANTHER" id="PTHR32309">
    <property type="entry name" value="TYROSINE-PROTEIN KINASE"/>
    <property type="match status" value="1"/>
</dbReference>
<accession>A0A558R227</accession>
<keyword evidence="3" id="KW-1185">Reference proteome</keyword>
<dbReference type="PANTHER" id="PTHR32309:SF13">
    <property type="entry name" value="FERRIC ENTEROBACTIN TRANSPORT PROTEIN FEPE"/>
    <property type="match status" value="1"/>
</dbReference>
<sequence length="388" mass="42259">MHGIITPTTEGAKGRKTSTLAWARDWAARKRMFLLVVVLPALLVAGYYYLIAADQYQSEAHFMVRAAESTPAAGVGLGQVLSSVAGPTGSQTEAMSVADYLTSHDVVATLNRRIGLTERFQRPEADFFSRLRGDNPTPEKLLKYYLKQVDVHFSTDKGITTITVRSFRPQDSYDILKAMLALGEQRVNALNVRSYADSLSLAQRQLREAEAGVASSQVALTGFRQSRGDIDPRGSGEAQIQLVSNLERNLSAARSQLAAMAGVISPESPQYVALSRRVQALQAQVASQSGRLTGGGTAIAADLGSYEDLRLRQEFAAKRYETAAAGYEKAREEARKQQLYVVRVVDANMPVKSLFPERGRIVGTIIVGLLLLYAIGWLIVAGVREHAA</sequence>
<comment type="caution">
    <text evidence="2">The sequence shown here is derived from an EMBL/GenBank/DDBJ whole genome shotgun (WGS) entry which is preliminary data.</text>
</comment>
<dbReference type="AlphaFoldDB" id="A0A558R227"/>
<proteinExistence type="predicted"/>
<reference evidence="2 3" key="1">
    <citation type="submission" date="2019-07" db="EMBL/GenBank/DDBJ databases">
        <title>Sphingomonas solaris sp. nov., isolated from a solar panel from Boston, Massachusetts.</title>
        <authorList>
            <person name="Tanner K."/>
            <person name="Pascual J."/>
            <person name="Mancuso C."/>
            <person name="Pereto J."/>
            <person name="Khalil A."/>
            <person name="Vilanova C."/>
        </authorList>
    </citation>
    <scope>NUCLEOTIDE SEQUENCE [LARGE SCALE GENOMIC DNA]</scope>
    <source>
        <strain evidence="2 3">R4DWN</strain>
    </source>
</reference>
<dbReference type="GO" id="GO:0005886">
    <property type="term" value="C:plasma membrane"/>
    <property type="evidence" value="ECO:0007669"/>
    <property type="project" value="TreeGrafter"/>
</dbReference>
<feature type="transmembrane region" description="Helical" evidence="1">
    <location>
        <begin position="32"/>
        <end position="50"/>
    </location>
</feature>
<evidence type="ECO:0000256" key="1">
    <source>
        <dbReference type="SAM" id="Phobius"/>
    </source>
</evidence>
<gene>
    <name evidence="2" type="ORF">FOY91_12260</name>
</gene>
<evidence type="ECO:0000313" key="2">
    <source>
        <dbReference type="EMBL" id="TVV73392.1"/>
    </source>
</evidence>